<dbReference type="RefSeq" id="WP_377400284.1">
    <property type="nucleotide sequence ID" value="NZ_JBHTFQ010000002.1"/>
</dbReference>
<sequence length="382" mass="41993">MDLSWSIPSGAAAQPVAEHDDPIAALILGRSTETVRLRQLIALVARSQAPVLVQGETGAGKELVAEALHMASGRKGPLVSVNCAAIPAELLESELFGYEKGAFTGADRQRLGRFEMAQGGTLFLDEIGDMPLALQSKLLRALERRAIQRLGGGADVRVDFRLVTATHQDLARKVERGEFRADLFFRLNVFPIEVPRLAARPGDIPLLLDMFLDQRRRQEPGLHLPVFDATAHQALRAYGWPGNVRELRNVAERACVLFPGRVVTGRHVKENLLSLRMPDVLDQAERAALWHGTEGLSGTGFDLEALAEAAGPVPHPEHYRGVFAAREDVDLRILLRDIEVVLIEAALDRHNGLVSRAAESLGLRRTTLIEKMKKLMITRPVT</sequence>
<feature type="domain" description="Sigma-54 factor interaction" evidence="8">
    <location>
        <begin position="27"/>
        <end position="256"/>
    </location>
</feature>
<dbReference type="InterPro" id="IPR058031">
    <property type="entry name" value="AAA_lid_NorR"/>
</dbReference>
<dbReference type="InterPro" id="IPR025944">
    <property type="entry name" value="Sigma_54_int_dom_CS"/>
</dbReference>
<evidence type="ECO:0000259" key="8">
    <source>
        <dbReference type="PROSITE" id="PS50045"/>
    </source>
</evidence>
<dbReference type="PRINTS" id="PR01590">
    <property type="entry name" value="HTHFIS"/>
</dbReference>
<dbReference type="Pfam" id="PF25601">
    <property type="entry name" value="AAA_lid_14"/>
    <property type="match status" value="1"/>
</dbReference>
<dbReference type="Gene3D" id="1.10.8.60">
    <property type="match status" value="1"/>
</dbReference>
<dbReference type="Gene3D" id="1.10.10.60">
    <property type="entry name" value="Homeodomain-like"/>
    <property type="match status" value="1"/>
</dbReference>
<evidence type="ECO:0000256" key="6">
    <source>
        <dbReference type="ARBA" id="ARBA00023159"/>
    </source>
</evidence>
<dbReference type="PANTHER" id="PTHR32071">
    <property type="entry name" value="TRANSCRIPTIONAL REGULATORY PROTEIN"/>
    <property type="match status" value="1"/>
</dbReference>
<evidence type="ECO:0000256" key="3">
    <source>
        <dbReference type="ARBA" id="ARBA00023012"/>
    </source>
</evidence>
<gene>
    <name evidence="9" type="ORF">ACFQXB_05415</name>
</gene>
<organism evidence="9 10">
    <name type="scientific">Plastorhodobacter daqingensis</name>
    <dbReference type="NCBI Taxonomy" id="1387281"/>
    <lineage>
        <taxon>Bacteria</taxon>
        <taxon>Pseudomonadati</taxon>
        <taxon>Pseudomonadota</taxon>
        <taxon>Alphaproteobacteria</taxon>
        <taxon>Rhodobacterales</taxon>
        <taxon>Paracoccaceae</taxon>
        <taxon>Plastorhodobacter</taxon>
    </lineage>
</organism>
<dbReference type="InterPro" id="IPR002197">
    <property type="entry name" value="HTH_Fis"/>
</dbReference>
<dbReference type="PROSITE" id="PS00688">
    <property type="entry name" value="SIGMA54_INTERACT_3"/>
    <property type="match status" value="1"/>
</dbReference>
<keyword evidence="4" id="KW-0805">Transcription regulation</keyword>
<evidence type="ECO:0000256" key="2">
    <source>
        <dbReference type="ARBA" id="ARBA00022840"/>
    </source>
</evidence>
<evidence type="ECO:0000313" key="10">
    <source>
        <dbReference type="Proteomes" id="UP001596516"/>
    </source>
</evidence>
<dbReference type="Proteomes" id="UP001596516">
    <property type="component" value="Unassembled WGS sequence"/>
</dbReference>
<keyword evidence="3" id="KW-0902">Two-component regulatory system</keyword>
<dbReference type="InterPro" id="IPR027417">
    <property type="entry name" value="P-loop_NTPase"/>
</dbReference>
<dbReference type="InterPro" id="IPR002078">
    <property type="entry name" value="Sigma_54_int"/>
</dbReference>
<dbReference type="InterPro" id="IPR025943">
    <property type="entry name" value="Sigma_54_int_dom_ATP-bd_2"/>
</dbReference>
<dbReference type="PROSITE" id="PS00676">
    <property type="entry name" value="SIGMA54_INTERACT_2"/>
    <property type="match status" value="1"/>
</dbReference>
<proteinExistence type="predicted"/>
<evidence type="ECO:0000256" key="4">
    <source>
        <dbReference type="ARBA" id="ARBA00023015"/>
    </source>
</evidence>
<keyword evidence="5" id="KW-0238">DNA-binding</keyword>
<dbReference type="PROSITE" id="PS00675">
    <property type="entry name" value="SIGMA54_INTERACT_1"/>
    <property type="match status" value="1"/>
</dbReference>
<accession>A0ABW2UJB4</accession>
<dbReference type="SMART" id="SM00382">
    <property type="entry name" value="AAA"/>
    <property type="match status" value="1"/>
</dbReference>
<dbReference type="PROSITE" id="PS50045">
    <property type="entry name" value="SIGMA54_INTERACT_4"/>
    <property type="match status" value="1"/>
</dbReference>
<keyword evidence="10" id="KW-1185">Reference proteome</keyword>
<comment type="caution">
    <text evidence="9">The sequence shown here is derived from an EMBL/GenBank/DDBJ whole genome shotgun (WGS) entry which is preliminary data.</text>
</comment>
<dbReference type="SUPFAM" id="SSF52540">
    <property type="entry name" value="P-loop containing nucleoside triphosphate hydrolases"/>
    <property type="match status" value="1"/>
</dbReference>
<keyword evidence="7" id="KW-0804">Transcription</keyword>
<evidence type="ECO:0000256" key="5">
    <source>
        <dbReference type="ARBA" id="ARBA00023125"/>
    </source>
</evidence>
<evidence type="ECO:0000256" key="1">
    <source>
        <dbReference type="ARBA" id="ARBA00022741"/>
    </source>
</evidence>
<dbReference type="Gene3D" id="3.40.50.300">
    <property type="entry name" value="P-loop containing nucleotide triphosphate hydrolases"/>
    <property type="match status" value="1"/>
</dbReference>
<keyword evidence="6" id="KW-0010">Activator</keyword>
<keyword evidence="2" id="KW-0067">ATP-binding</keyword>
<dbReference type="PANTHER" id="PTHR32071:SF117">
    <property type="entry name" value="PTS-DEPENDENT DIHYDROXYACETONE KINASE OPERON REGULATORY PROTEIN-RELATED"/>
    <property type="match status" value="1"/>
</dbReference>
<dbReference type="EMBL" id="JBHTFQ010000002">
    <property type="protein sequence ID" value="MFC7703631.1"/>
    <property type="molecule type" value="Genomic_DNA"/>
</dbReference>
<reference evidence="10" key="1">
    <citation type="journal article" date="2019" name="Int. J. Syst. Evol. Microbiol.">
        <title>The Global Catalogue of Microorganisms (GCM) 10K type strain sequencing project: providing services to taxonomists for standard genome sequencing and annotation.</title>
        <authorList>
            <consortium name="The Broad Institute Genomics Platform"/>
            <consortium name="The Broad Institute Genome Sequencing Center for Infectious Disease"/>
            <person name="Wu L."/>
            <person name="Ma J."/>
        </authorList>
    </citation>
    <scope>NUCLEOTIDE SEQUENCE [LARGE SCALE GENOMIC DNA]</scope>
    <source>
        <strain evidence="10">CGMCC 1.12750</strain>
    </source>
</reference>
<dbReference type="InterPro" id="IPR025662">
    <property type="entry name" value="Sigma_54_int_dom_ATP-bd_1"/>
</dbReference>
<evidence type="ECO:0000256" key="7">
    <source>
        <dbReference type="ARBA" id="ARBA00023163"/>
    </source>
</evidence>
<name>A0ABW2UJB4_9RHOB</name>
<dbReference type="Pfam" id="PF00158">
    <property type="entry name" value="Sigma54_activat"/>
    <property type="match status" value="1"/>
</dbReference>
<dbReference type="CDD" id="cd00009">
    <property type="entry name" value="AAA"/>
    <property type="match status" value="1"/>
</dbReference>
<protein>
    <submittedName>
        <fullName evidence="9">Sigma-54 interaction domain-containing protein</fullName>
    </submittedName>
</protein>
<dbReference type="Pfam" id="PF02954">
    <property type="entry name" value="HTH_8"/>
    <property type="match status" value="1"/>
</dbReference>
<dbReference type="SUPFAM" id="SSF46689">
    <property type="entry name" value="Homeodomain-like"/>
    <property type="match status" value="1"/>
</dbReference>
<dbReference type="InterPro" id="IPR009057">
    <property type="entry name" value="Homeodomain-like_sf"/>
</dbReference>
<dbReference type="InterPro" id="IPR003593">
    <property type="entry name" value="AAA+_ATPase"/>
</dbReference>
<keyword evidence="1" id="KW-0547">Nucleotide-binding</keyword>
<evidence type="ECO:0000313" key="9">
    <source>
        <dbReference type="EMBL" id="MFC7703631.1"/>
    </source>
</evidence>